<protein>
    <recommendedName>
        <fullName evidence="7">Chitin-binding type-2 domain-containing protein</fullName>
    </recommendedName>
</protein>
<feature type="domain" description="Chitin-binding type-2" evidence="7">
    <location>
        <begin position="154"/>
        <end position="208"/>
    </location>
</feature>
<dbReference type="GO" id="GO:0005576">
    <property type="term" value="C:extracellular region"/>
    <property type="evidence" value="ECO:0007669"/>
    <property type="project" value="InterPro"/>
</dbReference>
<feature type="domain" description="Chitin-binding type-2" evidence="7">
    <location>
        <begin position="26"/>
        <end position="86"/>
    </location>
</feature>
<dbReference type="SMART" id="SM00494">
    <property type="entry name" value="ChtBD2"/>
    <property type="match status" value="4"/>
</dbReference>
<keyword evidence="2 6" id="KW-0732">Signal</keyword>
<dbReference type="PROSITE" id="PS51257">
    <property type="entry name" value="PROKAR_LIPOPROTEIN"/>
    <property type="match status" value="1"/>
</dbReference>
<keyword evidence="1" id="KW-0147">Chitin-binding</keyword>
<gene>
    <name evidence="8" type="ORF">SK128_005620</name>
</gene>
<comment type="caution">
    <text evidence="8">The sequence shown here is derived from an EMBL/GenBank/DDBJ whole genome shotgun (WGS) entry which is preliminary data.</text>
</comment>
<organism evidence="8 9">
    <name type="scientific">Halocaridina rubra</name>
    <name type="common">Hawaiian red shrimp</name>
    <dbReference type="NCBI Taxonomy" id="373956"/>
    <lineage>
        <taxon>Eukaryota</taxon>
        <taxon>Metazoa</taxon>
        <taxon>Ecdysozoa</taxon>
        <taxon>Arthropoda</taxon>
        <taxon>Crustacea</taxon>
        <taxon>Multicrustacea</taxon>
        <taxon>Malacostraca</taxon>
        <taxon>Eumalacostraca</taxon>
        <taxon>Eucarida</taxon>
        <taxon>Decapoda</taxon>
        <taxon>Pleocyemata</taxon>
        <taxon>Caridea</taxon>
        <taxon>Atyoidea</taxon>
        <taxon>Atyidae</taxon>
        <taxon>Halocaridina</taxon>
    </lineage>
</organism>
<reference evidence="8 9" key="1">
    <citation type="submission" date="2023-11" db="EMBL/GenBank/DDBJ databases">
        <title>Halocaridina rubra genome assembly.</title>
        <authorList>
            <person name="Smith C."/>
        </authorList>
    </citation>
    <scope>NUCLEOTIDE SEQUENCE [LARGE SCALE GENOMIC DNA]</scope>
    <source>
        <strain evidence="8">EP-1</strain>
        <tissue evidence="8">Whole</tissue>
    </source>
</reference>
<dbReference type="Pfam" id="PF01607">
    <property type="entry name" value="CBM_14"/>
    <property type="match status" value="2"/>
</dbReference>
<keyword evidence="9" id="KW-1185">Reference proteome</keyword>
<dbReference type="InterPro" id="IPR002557">
    <property type="entry name" value="Chitin-bd_dom"/>
</dbReference>
<keyword evidence="5" id="KW-0325">Glycoprotein</keyword>
<dbReference type="Proteomes" id="UP001381693">
    <property type="component" value="Unassembled WGS sequence"/>
</dbReference>
<sequence>MSGKRCLRYLLVMSATLTMVGSQSCDPDCSGQTPGTKVEDPRDCTRYYICMAGELPSDVPLPCPSGEEFVSGACQAPASGATPCSPSCSPTGCHLTCTSIGDHIADPFNCQAFYTCDIGGPGIVQFCPESIPYFDHSQQKCVNDESVCCSPSCEPYCDTNVIQIPDPTDCTKFYICDSAPIYPPFSCPPGEIFDIGIGHCSSAGECNVLCPSISPLPENVTNILTTTETTTATSTPSPSSPTAGGCLDQFQCEQLGFFPKCPSVCDPRYFYCDTEGNAAIEQRCSGRLVFNPNPDYPYCLQPDNCPYQPPF</sequence>
<dbReference type="InterPro" id="IPR051940">
    <property type="entry name" value="Chitin_bind-dev_reg"/>
</dbReference>
<dbReference type="Gene3D" id="2.170.140.10">
    <property type="entry name" value="Chitin binding domain"/>
    <property type="match status" value="1"/>
</dbReference>
<dbReference type="GO" id="GO:0008061">
    <property type="term" value="F:chitin binding"/>
    <property type="evidence" value="ECO:0007669"/>
    <property type="project" value="UniProtKB-KW"/>
</dbReference>
<evidence type="ECO:0000256" key="5">
    <source>
        <dbReference type="ARBA" id="ARBA00023180"/>
    </source>
</evidence>
<evidence type="ECO:0000259" key="7">
    <source>
        <dbReference type="PROSITE" id="PS50940"/>
    </source>
</evidence>
<dbReference type="PANTHER" id="PTHR23301:SF0">
    <property type="entry name" value="CHITIN-BINDING TYPE-2 DOMAIN-CONTAINING PROTEIN-RELATED"/>
    <property type="match status" value="1"/>
</dbReference>
<name>A0AAN8XEG5_HALRR</name>
<feature type="domain" description="Chitin-binding type-2" evidence="7">
    <location>
        <begin position="94"/>
        <end position="151"/>
    </location>
</feature>
<evidence type="ECO:0000256" key="3">
    <source>
        <dbReference type="ARBA" id="ARBA00022737"/>
    </source>
</evidence>
<evidence type="ECO:0000313" key="9">
    <source>
        <dbReference type="Proteomes" id="UP001381693"/>
    </source>
</evidence>
<evidence type="ECO:0000256" key="4">
    <source>
        <dbReference type="ARBA" id="ARBA00023157"/>
    </source>
</evidence>
<dbReference type="PANTHER" id="PTHR23301">
    <property type="entry name" value="CHITIN BINDING PERITROPHIN-A"/>
    <property type="match status" value="1"/>
</dbReference>
<dbReference type="EMBL" id="JAXCGZ010003821">
    <property type="protein sequence ID" value="KAK7083055.1"/>
    <property type="molecule type" value="Genomic_DNA"/>
</dbReference>
<dbReference type="AlphaFoldDB" id="A0AAN8XEG5"/>
<proteinExistence type="predicted"/>
<evidence type="ECO:0000313" key="8">
    <source>
        <dbReference type="EMBL" id="KAK7083055.1"/>
    </source>
</evidence>
<evidence type="ECO:0000256" key="1">
    <source>
        <dbReference type="ARBA" id="ARBA00022669"/>
    </source>
</evidence>
<evidence type="ECO:0000256" key="2">
    <source>
        <dbReference type="ARBA" id="ARBA00022729"/>
    </source>
</evidence>
<keyword evidence="4" id="KW-1015">Disulfide bond</keyword>
<dbReference type="SUPFAM" id="SSF57625">
    <property type="entry name" value="Invertebrate chitin-binding proteins"/>
    <property type="match status" value="3"/>
</dbReference>
<accession>A0AAN8XEG5</accession>
<dbReference type="InterPro" id="IPR036508">
    <property type="entry name" value="Chitin-bd_dom_sf"/>
</dbReference>
<feature type="chain" id="PRO_5042986847" description="Chitin-binding type-2 domain-containing protein" evidence="6">
    <location>
        <begin position="23"/>
        <end position="311"/>
    </location>
</feature>
<evidence type="ECO:0000256" key="6">
    <source>
        <dbReference type="SAM" id="SignalP"/>
    </source>
</evidence>
<dbReference type="PROSITE" id="PS50940">
    <property type="entry name" value="CHIT_BIND_II"/>
    <property type="match status" value="3"/>
</dbReference>
<feature type="signal peptide" evidence="6">
    <location>
        <begin position="1"/>
        <end position="22"/>
    </location>
</feature>
<keyword evidence="3" id="KW-0677">Repeat</keyword>